<dbReference type="Proteomes" id="UP000192277">
    <property type="component" value="Unassembled WGS sequence"/>
</dbReference>
<dbReference type="Pfam" id="PF10162">
    <property type="entry name" value="G8"/>
    <property type="match status" value="1"/>
</dbReference>
<dbReference type="InterPro" id="IPR019316">
    <property type="entry name" value="G8_domain"/>
</dbReference>
<reference evidence="3 4" key="1">
    <citation type="submission" date="2016-04" db="EMBL/GenBank/DDBJ databases">
        <authorList>
            <person name="Chen L."/>
            <person name="Zhuang W."/>
            <person name="Wang G."/>
        </authorList>
    </citation>
    <scope>NUCLEOTIDE SEQUENCE [LARGE SCALE GENOMIC DNA]</scope>
    <source>
        <strain evidence="4">GR20</strain>
    </source>
</reference>
<evidence type="ECO:0000256" key="1">
    <source>
        <dbReference type="SAM" id="SignalP"/>
    </source>
</evidence>
<comment type="caution">
    <text evidence="3">The sequence shown here is derived from an EMBL/GenBank/DDBJ whole genome shotgun (WGS) entry which is preliminary data.</text>
</comment>
<evidence type="ECO:0000313" key="3">
    <source>
        <dbReference type="EMBL" id="OQP48576.1"/>
    </source>
</evidence>
<feature type="domain" description="G8" evidence="2">
    <location>
        <begin position="36"/>
        <end position="103"/>
    </location>
</feature>
<dbReference type="RefSeq" id="WP_014221782.1">
    <property type="nucleotide sequence ID" value="NZ_LWBO01000012.1"/>
</dbReference>
<gene>
    <name evidence="3" type="ORF">A4D02_07660</name>
</gene>
<dbReference type="InterPro" id="IPR013783">
    <property type="entry name" value="Ig-like_fold"/>
</dbReference>
<proteinExistence type="predicted"/>
<name>A0ABX3NWX9_9BACT</name>
<dbReference type="EMBL" id="LWBO01000012">
    <property type="protein sequence ID" value="OQP48576.1"/>
    <property type="molecule type" value="Genomic_DNA"/>
</dbReference>
<evidence type="ECO:0000313" key="4">
    <source>
        <dbReference type="Proteomes" id="UP000192277"/>
    </source>
</evidence>
<accession>A0ABX3NWX9</accession>
<protein>
    <recommendedName>
        <fullName evidence="2">G8 domain-containing protein</fullName>
    </recommendedName>
</protein>
<feature type="chain" id="PRO_5045500992" description="G8 domain-containing protein" evidence="1">
    <location>
        <begin position="20"/>
        <end position="320"/>
    </location>
</feature>
<dbReference type="NCBIfam" id="TIGR04183">
    <property type="entry name" value="Por_Secre_tail"/>
    <property type="match status" value="1"/>
</dbReference>
<feature type="signal peptide" evidence="1">
    <location>
        <begin position="1"/>
        <end position="19"/>
    </location>
</feature>
<keyword evidence="4" id="KW-1185">Reference proteome</keyword>
<keyword evidence="1" id="KW-0732">Signal</keyword>
<dbReference type="Gene3D" id="2.60.40.10">
    <property type="entry name" value="Immunoglobulins"/>
    <property type="match status" value="1"/>
</dbReference>
<organism evidence="3 4">
    <name type="scientific">Niastella koreensis</name>
    <dbReference type="NCBI Taxonomy" id="354356"/>
    <lineage>
        <taxon>Bacteria</taxon>
        <taxon>Pseudomonadati</taxon>
        <taxon>Bacteroidota</taxon>
        <taxon>Chitinophagia</taxon>
        <taxon>Chitinophagales</taxon>
        <taxon>Chitinophagaceae</taxon>
        <taxon>Niastella</taxon>
    </lineage>
</organism>
<evidence type="ECO:0000259" key="2">
    <source>
        <dbReference type="Pfam" id="PF10162"/>
    </source>
</evidence>
<dbReference type="InterPro" id="IPR026444">
    <property type="entry name" value="Secre_tail"/>
</dbReference>
<sequence>MKAVFVTLFIMLSATSLMASKKSSNTDGDWDTNTIWNPNSVPGSNDTIVINAGDTVTLAGNHNLNNVVIIVLGRLDLSNNGKLNLDAASKIYVQTGGIIIGNGNSDQIKLGSNMKWNGSDPPVVGPQYADNGTGGGFAPWTVLAANFQSFYVTRQGTNIQLSWSTSTEVNNAYYAIEKSTDSRTWNQIAQVTGAGTTDVANNYGYADKSSTNGDVYYRIRLISTNGANLYSAIRSLHNGNNTVTNIFASSNKTITIDFNSDVKDNVSIQLINMSGQIIVRKEFSQASYRLIVDAMSAGSGVYAVRVSDSKGWSEVKKIAL</sequence>